<keyword evidence="1" id="KW-0812">Transmembrane</keyword>
<proteinExistence type="predicted"/>
<organism evidence="2 3">
    <name type="scientific">Leptogranulimonas caecicola</name>
    <dbReference type="NCBI Taxonomy" id="2894156"/>
    <lineage>
        <taxon>Bacteria</taxon>
        <taxon>Bacillati</taxon>
        <taxon>Actinomycetota</taxon>
        <taxon>Coriobacteriia</taxon>
        <taxon>Coriobacteriales</taxon>
        <taxon>Kribbibacteriaceae</taxon>
        <taxon>Leptogranulimonas</taxon>
    </lineage>
</organism>
<evidence type="ECO:0000313" key="3">
    <source>
        <dbReference type="Proteomes" id="UP001431186"/>
    </source>
</evidence>
<gene>
    <name evidence="2" type="ORF">ATTO_11430</name>
</gene>
<dbReference type="AlphaFoldDB" id="A0AAU9CJS4"/>
<dbReference type="EMBL" id="AP025285">
    <property type="protein sequence ID" value="BDC91271.1"/>
    <property type="molecule type" value="Genomic_DNA"/>
</dbReference>
<protein>
    <submittedName>
        <fullName evidence="2">Uncharacterized protein</fullName>
    </submittedName>
</protein>
<keyword evidence="1" id="KW-0472">Membrane</keyword>
<name>A0AAU9CJS4_9ACTN</name>
<dbReference type="KEGG" id="lcal:ATTO_11430"/>
<dbReference type="Proteomes" id="UP001431186">
    <property type="component" value="Chromosome"/>
</dbReference>
<sequence length="235" mass="25359">MSTTPKTTVAPEPLRIPQDKTRENLFIVIGVGIAVLSLVIFVTSLGAYDAAPWRTWASLVGVAVGTATVLISLKMRPEHTYALEVDERGITDNTSSTFGAGLISWDDIKAAYRWKVRQGYYLVVDLKDPEDFIKRAPEGAAASMTSRLEQHLPLVEIRVAGLPGSYTEDEVVGGHRRLPPQAGKAPAHLCATQKEEALGEQYKEGAAHRTAHNVLTARSRCGALSWCAPAPPGSS</sequence>
<evidence type="ECO:0000313" key="2">
    <source>
        <dbReference type="EMBL" id="BDC91271.1"/>
    </source>
</evidence>
<feature type="transmembrane region" description="Helical" evidence="1">
    <location>
        <begin position="53"/>
        <end position="73"/>
    </location>
</feature>
<dbReference type="NCBIfam" id="NF041635">
    <property type="entry name" value="STM3941_fam"/>
    <property type="match status" value="1"/>
</dbReference>
<dbReference type="RefSeq" id="WP_265591316.1">
    <property type="nucleotide sequence ID" value="NZ_AP025285.1"/>
</dbReference>
<dbReference type="InterPro" id="IPR048136">
    <property type="entry name" value="STM3941-like"/>
</dbReference>
<evidence type="ECO:0000256" key="1">
    <source>
        <dbReference type="SAM" id="Phobius"/>
    </source>
</evidence>
<keyword evidence="1" id="KW-1133">Transmembrane helix</keyword>
<feature type="transmembrane region" description="Helical" evidence="1">
    <location>
        <begin position="25"/>
        <end position="47"/>
    </location>
</feature>
<accession>A0AAU9CJS4</accession>
<reference evidence="2" key="1">
    <citation type="submission" date="2021-11" db="EMBL/GenBank/DDBJ databases">
        <title>Complete genome sequence of Atopobiaceae bacterium TOC12.</title>
        <authorList>
            <person name="Morinaga K."/>
            <person name="Kusada H."/>
            <person name="Tamaki H."/>
        </authorList>
    </citation>
    <scope>NUCLEOTIDE SEQUENCE</scope>
    <source>
        <strain evidence="2">TOC12</strain>
    </source>
</reference>
<keyword evidence="3" id="KW-1185">Reference proteome</keyword>